<gene>
    <name evidence="2" type="ORF">P7K49_041031</name>
</gene>
<evidence type="ECO:0000256" key="1">
    <source>
        <dbReference type="SAM" id="MobiDB-lite"/>
    </source>
</evidence>
<evidence type="ECO:0000313" key="2">
    <source>
        <dbReference type="EMBL" id="KAK2081015.1"/>
    </source>
</evidence>
<protein>
    <submittedName>
        <fullName evidence="2">Uncharacterized protein</fullName>
    </submittedName>
</protein>
<feature type="compositionally biased region" description="Polar residues" evidence="1">
    <location>
        <begin position="26"/>
        <end position="38"/>
    </location>
</feature>
<feature type="region of interest" description="Disordered" evidence="1">
    <location>
        <begin position="26"/>
        <end position="69"/>
    </location>
</feature>
<dbReference type="EMBL" id="JASSZA010000417">
    <property type="protein sequence ID" value="KAK2081015.1"/>
    <property type="molecule type" value="Genomic_DNA"/>
</dbReference>
<proteinExistence type="predicted"/>
<reference evidence="2 3" key="1">
    <citation type="submission" date="2023-05" db="EMBL/GenBank/DDBJ databases">
        <title>B98-5 Cell Line De Novo Hybrid Assembly: An Optical Mapping Approach.</title>
        <authorList>
            <person name="Kananen K."/>
            <person name="Auerbach J.A."/>
            <person name="Kautto E."/>
            <person name="Blachly J.S."/>
        </authorList>
    </citation>
    <scope>NUCLEOTIDE SEQUENCE [LARGE SCALE GENOMIC DNA]</scope>
    <source>
        <strain evidence="2">B95-8</strain>
        <tissue evidence="2">Cell line</tissue>
    </source>
</reference>
<comment type="caution">
    <text evidence="2">The sequence shown here is derived from an EMBL/GenBank/DDBJ whole genome shotgun (WGS) entry which is preliminary data.</text>
</comment>
<name>A0ABQ9T8H0_SAGOE</name>
<dbReference type="Proteomes" id="UP001266305">
    <property type="component" value="Unassembled WGS sequence"/>
</dbReference>
<organism evidence="2 3">
    <name type="scientific">Saguinus oedipus</name>
    <name type="common">Cotton-top tamarin</name>
    <name type="synonym">Oedipomidas oedipus</name>
    <dbReference type="NCBI Taxonomy" id="9490"/>
    <lineage>
        <taxon>Eukaryota</taxon>
        <taxon>Metazoa</taxon>
        <taxon>Chordata</taxon>
        <taxon>Craniata</taxon>
        <taxon>Vertebrata</taxon>
        <taxon>Euteleostomi</taxon>
        <taxon>Mammalia</taxon>
        <taxon>Eutheria</taxon>
        <taxon>Euarchontoglires</taxon>
        <taxon>Primates</taxon>
        <taxon>Haplorrhini</taxon>
        <taxon>Platyrrhini</taxon>
        <taxon>Cebidae</taxon>
        <taxon>Callitrichinae</taxon>
        <taxon>Saguinus</taxon>
    </lineage>
</organism>
<keyword evidence="3" id="KW-1185">Reference proteome</keyword>
<accession>A0ABQ9T8H0</accession>
<feature type="region of interest" description="Disordered" evidence="1">
    <location>
        <begin position="87"/>
        <end position="133"/>
    </location>
</feature>
<sequence length="270" mass="28841">MGPSGRGMAFSSLSPDLLPVWSLACHSQQPRSPPTYRTTGVYGTDQHGDQQQQEDAGIDPKHQGGAGVEQGQENGLILEDLGILVPPSRTSRDAGSRDCGLIRPTGHRQRRLRSGDPPSGSTEGEEAELDARPFLRKARTARTGHYQGPQQGGDAVDSIDKILTLFCGGPLSIPQKQLCPHLWSATPAVIYPSPSTCPSALYPPNLLLKILSLKGEQKPAHMVLPQLINAAGIDGTAQELIHLILRVQGILGTPAEDRGHGFTRCMGMAT</sequence>
<evidence type="ECO:0000313" key="3">
    <source>
        <dbReference type="Proteomes" id="UP001266305"/>
    </source>
</evidence>